<protein>
    <submittedName>
        <fullName evidence="2">Uncharacterized protein</fullName>
    </submittedName>
</protein>
<keyword evidence="3" id="KW-1185">Reference proteome</keyword>
<reference evidence="2" key="1">
    <citation type="submission" date="2020-01" db="EMBL/GenBank/DDBJ databases">
        <authorList>
            <consortium name="DOE Joint Genome Institute"/>
            <person name="Haridas S."/>
            <person name="Albert R."/>
            <person name="Binder M."/>
            <person name="Bloem J."/>
            <person name="Labutti K."/>
            <person name="Salamov A."/>
            <person name="Andreopoulos B."/>
            <person name="Baker S.E."/>
            <person name="Barry K."/>
            <person name="Bills G."/>
            <person name="Bluhm B.H."/>
            <person name="Cannon C."/>
            <person name="Castanera R."/>
            <person name="Culley D.E."/>
            <person name="Daum C."/>
            <person name="Ezra D."/>
            <person name="Gonzalez J.B."/>
            <person name="Henrissat B."/>
            <person name="Kuo A."/>
            <person name="Liang C."/>
            <person name="Lipzen A."/>
            <person name="Lutzoni F."/>
            <person name="Magnuson J."/>
            <person name="Mondo S."/>
            <person name="Nolan M."/>
            <person name="Ohm R."/>
            <person name="Pangilinan J."/>
            <person name="Park H.-J."/>
            <person name="Ramirez L."/>
            <person name="Alfaro M."/>
            <person name="Sun H."/>
            <person name="Tritt A."/>
            <person name="Yoshinaga Y."/>
            <person name="Zwiers L.-H."/>
            <person name="Turgeon B.G."/>
            <person name="Goodwin S.B."/>
            <person name="Spatafora J.W."/>
            <person name="Crous P.W."/>
            <person name="Grigoriev I.V."/>
        </authorList>
    </citation>
    <scope>NUCLEOTIDE SEQUENCE</scope>
    <source>
        <strain evidence="2">IPT5</strain>
    </source>
</reference>
<proteinExistence type="predicted"/>
<dbReference type="Proteomes" id="UP000799423">
    <property type="component" value="Unassembled WGS sequence"/>
</dbReference>
<dbReference type="EMBL" id="MU006302">
    <property type="protein sequence ID" value="KAF2851339.1"/>
    <property type="molecule type" value="Genomic_DNA"/>
</dbReference>
<organism evidence="2 3">
    <name type="scientific">Plenodomus tracheiphilus IPT5</name>
    <dbReference type="NCBI Taxonomy" id="1408161"/>
    <lineage>
        <taxon>Eukaryota</taxon>
        <taxon>Fungi</taxon>
        <taxon>Dikarya</taxon>
        <taxon>Ascomycota</taxon>
        <taxon>Pezizomycotina</taxon>
        <taxon>Dothideomycetes</taxon>
        <taxon>Pleosporomycetidae</taxon>
        <taxon>Pleosporales</taxon>
        <taxon>Pleosporineae</taxon>
        <taxon>Leptosphaeriaceae</taxon>
        <taxon>Plenodomus</taxon>
    </lineage>
</organism>
<sequence>MTPAIDRGLWILYNQTLLIGADRCCLVEAWGVTASPATRGAAAGRKQSALHGTPLHYCRWPCSPRARAHVRGARSPPLHAAMCKTALPRVPRCTYSGAIVWYAGRRRCDGTFGGAQVARQAKRVDAIVSIEPAGLPSELASGHGPTVGRATAHARPPRAARGSAEPALPTRCRYVCTLQAACTACVDTAVQVSRRAAGRRGRLHLHSTAMPPFLVCGA</sequence>
<feature type="region of interest" description="Disordered" evidence="1">
    <location>
        <begin position="138"/>
        <end position="164"/>
    </location>
</feature>
<evidence type="ECO:0000313" key="2">
    <source>
        <dbReference type="EMBL" id="KAF2851339.1"/>
    </source>
</evidence>
<name>A0A6A7BAG0_9PLEO</name>
<evidence type="ECO:0000313" key="3">
    <source>
        <dbReference type="Proteomes" id="UP000799423"/>
    </source>
</evidence>
<evidence type="ECO:0000256" key="1">
    <source>
        <dbReference type="SAM" id="MobiDB-lite"/>
    </source>
</evidence>
<gene>
    <name evidence="2" type="ORF">T440DRAFT_61166</name>
</gene>
<accession>A0A6A7BAG0</accession>
<feature type="compositionally biased region" description="Low complexity" evidence="1">
    <location>
        <begin position="149"/>
        <end position="164"/>
    </location>
</feature>
<dbReference type="AlphaFoldDB" id="A0A6A7BAG0"/>